<dbReference type="PANTHER" id="PTHR43294">
    <property type="entry name" value="SODIUM/POTASSIUM-TRANSPORTING ATPASE SUBUNIT ALPHA"/>
    <property type="match status" value="1"/>
</dbReference>
<evidence type="ECO:0000259" key="11">
    <source>
        <dbReference type="SMART" id="SM00831"/>
    </source>
</evidence>
<feature type="transmembrane region" description="Helical" evidence="10">
    <location>
        <begin position="84"/>
        <end position="101"/>
    </location>
</feature>
<dbReference type="InterPro" id="IPR018303">
    <property type="entry name" value="ATPase_P-typ_P_site"/>
</dbReference>
<feature type="transmembrane region" description="Helical" evidence="10">
    <location>
        <begin position="250"/>
        <end position="275"/>
    </location>
</feature>
<dbReference type="OrthoDB" id="499468at2"/>
<dbReference type="InterPro" id="IPR008250">
    <property type="entry name" value="ATPase_P-typ_transduc_dom_A_sf"/>
</dbReference>
<dbReference type="NCBIfam" id="TIGR01494">
    <property type="entry name" value="ATPase_P-type"/>
    <property type="match status" value="2"/>
</dbReference>
<dbReference type="SUPFAM" id="SSF56784">
    <property type="entry name" value="HAD-like"/>
    <property type="match status" value="1"/>
</dbReference>
<keyword evidence="6" id="KW-0067">ATP-binding</keyword>
<evidence type="ECO:0000256" key="7">
    <source>
        <dbReference type="ARBA" id="ARBA00022967"/>
    </source>
</evidence>
<evidence type="ECO:0000256" key="10">
    <source>
        <dbReference type="SAM" id="Phobius"/>
    </source>
</evidence>
<dbReference type="PATRIC" id="fig|292564.3.peg.3243"/>
<feature type="transmembrane region" description="Helical" evidence="10">
    <location>
        <begin position="723"/>
        <end position="745"/>
    </location>
</feature>
<dbReference type="SUPFAM" id="SSF81653">
    <property type="entry name" value="Calcium ATPase, transduction domain A"/>
    <property type="match status" value="1"/>
</dbReference>
<feature type="transmembrane region" description="Helical" evidence="10">
    <location>
        <begin position="57"/>
        <end position="78"/>
    </location>
</feature>
<evidence type="ECO:0000313" key="13">
    <source>
        <dbReference type="Proteomes" id="UP000010388"/>
    </source>
</evidence>
<dbReference type="FunFam" id="3.40.50.1000:FF:000083">
    <property type="entry name" value="Sodium/potassium-transporting ATPase subunit alpha"/>
    <property type="match status" value="1"/>
</dbReference>
<dbReference type="InterPro" id="IPR023298">
    <property type="entry name" value="ATPase_P-typ_TM_dom_sf"/>
</dbReference>
<evidence type="ECO:0000256" key="8">
    <source>
        <dbReference type="ARBA" id="ARBA00022989"/>
    </source>
</evidence>
<dbReference type="AlphaFoldDB" id="K9PD72"/>
<evidence type="ECO:0000256" key="6">
    <source>
        <dbReference type="ARBA" id="ARBA00022840"/>
    </source>
</evidence>
<name>K9PD72_CYAGP</name>
<evidence type="ECO:0000256" key="4">
    <source>
        <dbReference type="ARBA" id="ARBA00022692"/>
    </source>
</evidence>
<dbReference type="Pfam" id="PF13246">
    <property type="entry name" value="Cation_ATPase"/>
    <property type="match status" value="1"/>
</dbReference>
<dbReference type="SUPFAM" id="SSF81665">
    <property type="entry name" value="Calcium ATPase, transmembrane domain M"/>
    <property type="match status" value="1"/>
</dbReference>
<keyword evidence="8 10" id="KW-1133">Transmembrane helix</keyword>
<dbReference type="RefSeq" id="WP_015110912.1">
    <property type="nucleotide sequence ID" value="NC_019675.1"/>
</dbReference>
<evidence type="ECO:0000256" key="9">
    <source>
        <dbReference type="ARBA" id="ARBA00023136"/>
    </source>
</evidence>
<dbReference type="GO" id="GO:1902600">
    <property type="term" value="P:proton transmembrane transport"/>
    <property type="evidence" value="ECO:0007669"/>
    <property type="project" value="TreeGrafter"/>
</dbReference>
<dbReference type="GO" id="GO:0019829">
    <property type="term" value="F:ATPase-coupled monoatomic cation transmembrane transporter activity"/>
    <property type="evidence" value="ECO:0007669"/>
    <property type="project" value="TreeGrafter"/>
</dbReference>
<dbReference type="Gene3D" id="1.20.1110.10">
    <property type="entry name" value="Calcium-transporting ATPase, transmembrane domain"/>
    <property type="match status" value="1"/>
</dbReference>
<dbReference type="SFLD" id="SFLDS00003">
    <property type="entry name" value="Haloacid_Dehalogenase"/>
    <property type="match status" value="1"/>
</dbReference>
<dbReference type="Pfam" id="PF00122">
    <property type="entry name" value="E1-E2_ATPase"/>
    <property type="match status" value="1"/>
</dbReference>
<organism evidence="12 13">
    <name type="scientific">Cyanobium gracile (strain ATCC 27147 / PCC 6307)</name>
    <dbReference type="NCBI Taxonomy" id="292564"/>
    <lineage>
        <taxon>Bacteria</taxon>
        <taxon>Bacillati</taxon>
        <taxon>Cyanobacteriota</taxon>
        <taxon>Cyanophyceae</taxon>
        <taxon>Synechococcales</taxon>
        <taxon>Prochlorococcaceae</taxon>
        <taxon>Cyanobium</taxon>
    </lineage>
</organism>
<dbReference type="InterPro" id="IPR044492">
    <property type="entry name" value="P_typ_ATPase_HD_dom"/>
</dbReference>
<protein>
    <submittedName>
        <fullName evidence="12">Cation transport ATPase</fullName>
    </submittedName>
</protein>
<dbReference type="InterPro" id="IPR023299">
    <property type="entry name" value="ATPase_P-typ_cyto_dom_N"/>
</dbReference>
<dbReference type="KEGG" id="cgc:Cyagr_3418"/>
<reference evidence="13" key="1">
    <citation type="journal article" date="2013" name="Proc. Natl. Acad. Sci. U.S.A.">
        <title>Improving the coverage of the cyanobacterial phylum using diversity-driven genome sequencing.</title>
        <authorList>
            <person name="Shih P.M."/>
            <person name="Wu D."/>
            <person name="Latifi A."/>
            <person name="Axen S.D."/>
            <person name="Fewer D.P."/>
            <person name="Talla E."/>
            <person name="Calteau A."/>
            <person name="Cai F."/>
            <person name="Tandeau de Marsac N."/>
            <person name="Rippka R."/>
            <person name="Herdman M."/>
            <person name="Sivonen K."/>
            <person name="Coursin T."/>
            <person name="Laurent T."/>
            <person name="Goodwin L."/>
            <person name="Nolan M."/>
            <person name="Davenport K.W."/>
            <person name="Han C.S."/>
            <person name="Rubin E.M."/>
            <person name="Eisen J.A."/>
            <person name="Woyke T."/>
            <person name="Gugger M."/>
            <person name="Kerfeld C.A."/>
        </authorList>
    </citation>
    <scope>NUCLEOTIDE SEQUENCE [LARGE SCALE GENOMIC DNA]</scope>
    <source>
        <strain evidence="13">ATCC 27147 / PCC 6307</strain>
    </source>
</reference>
<dbReference type="InterPro" id="IPR036412">
    <property type="entry name" value="HAD-like_sf"/>
</dbReference>
<dbReference type="InterPro" id="IPR004014">
    <property type="entry name" value="ATPase_P-typ_cation-transptr_N"/>
</dbReference>
<feature type="transmembrane region" description="Helical" evidence="10">
    <location>
        <begin position="786"/>
        <end position="806"/>
    </location>
</feature>
<dbReference type="GO" id="GO:0005886">
    <property type="term" value="C:plasma membrane"/>
    <property type="evidence" value="ECO:0007669"/>
    <property type="project" value="UniProtKB-SubCell"/>
</dbReference>
<dbReference type="InterPro" id="IPR059000">
    <property type="entry name" value="ATPase_P-type_domA"/>
</dbReference>
<keyword evidence="4 10" id="KW-0812">Transmembrane</keyword>
<dbReference type="PRINTS" id="PR00121">
    <property type="entry name" value="NAKATPASE"/>
</dbReference>
<keyword evidence="9 10" id="KW-0472">Membrane</keyword>
<dbReference type="PRINTS" id="PR00119">
    <property type="entry name" value="CATATPASE"/>
</dbReference>
<feature type="transmembrane region" description="Helical" evidence="10">
    <location>
        <begin position="281"/>
        <end position="305"/>
    </location>
</feature>
<dbReference type="SMART" id="SM00831">
    <property type="entry name" value="Cation_ATPase_N"/>
    <property type="match status" value="1"/>
</dbReference>
<dbReference type="GO" id="GO:0005524">
    <property type="term" value="F:ATP binding"/>
    <property type="evidence" value="ECO:0007669"/>
    <property type="project" value="UniProtKB-KW"/>
</dbReference>
<accession>K9PD72</accession>
<feature type="transmembrane region" description="Helical" evidence="10">
    <location>
        <begin position="877"/>
        <end position="903"/>
    </location>
</feature>
<dbReference type="PROSITE" id="PS00154">
    <property type="entry name" value="ATPASE_E1_E2"/>
    <property type="match status" value="1"/>
</dbReference>
<evidence type="ECO:0000313" key="12">
    <source>
        <dbReference type="EMBL" id="AFY30479.1"/>
    </source>
</evidence>
<dbReference type="Pfam" id="PF00689">
    <property type="entry name" value="Cation_ATPase_C"/>
    <property type="match status" value="1"/>
</dbReference>
<keyword evidence="3" id="KW-1003">Cell membrane</keyword>
<dbReference type="PANTHER" id="PTHR43294:SF21">
    <property type="entry name" value="CATION TRANSPORTING ATPASE"/>
    <property type="match status" value="1"/>
</dbReference>
<feature type="domain" description="Cation-transporting P-type ATPase N-terminal" evidence="11">
    <location>
        <begin position="8"/>
        <end position="81"/>
    </location>
</feature>
<comment type="similarity">
    <text evidence="2">Belongs to the cation transport ATPase (P-type) (TC 3.A.3) family. Type IIA subfamily.</text>
</comment>
<feature type="transmembrane region" description="Helical" evidence="10">
    <location>
        <begin position="909"/>
        <end position="928"/>
    </location>
</feature>
<dbReference type="Pfam" id="PF00690">
    <property type="entry name" value="Cation_ATPase_N"/>
    <property type="match status" value="1"/>
</dbReference>
<dbReference type="Gene3D" id="3.40.1110.10">
    <property type="entry name" value="Calcium-transporting ATPase, cytoplasmic domain N"/>
    <property type="match status" value="1"/>
</dbReference>
<dbReference type="GO" id="GO:0016887">
    <property type="term" value="F:ATP hydrolysis activity"/>
    <property type="evidence" value="ECO:0007669"/>
    <property type="project" value="InterPro"/>
</dbReference>
<dbReference type="EMBL" id="CP003495">
    <property type="protein sequence ID" value="AFY30479.1"/>
    <property type="molecule type" value="Genomic_DNA"/>
</dbReference>
<evidence type="ECO:0000256" key="1">
    <source>
        <dbReference type="ARBA" id="ARBA00004651"/>
    </source>
</evidence>
<dbReference type="InterPro" id="IPR001757">
    <property type="entry name" value="P_typ_ATPase"/>
</dbReference>
<comment type="subcellular location">
    <subcellularLocation>
        <location evidence="1">Cell membrane</location>
        <topology evidence="1">Multi-pass membrane protein</topology>
    </subcellularLocation>
</comment>
<dbReference type="InterPro" id="IPR006068">
    <property type="entry name" value="ATPase_P-typ_cation-transptr_C"/>
</dbReference>
<dbReference type="HOGENOM" id="CLU_002360_3_3_3"/>
<sequence>MLLAASQPIWSLPLEGVHQALQTTPEGLSSGEAERRLERFGANRLPPLRRRPLALRFLDQMVHFMALLLWVAGGLAFAAGTPQLGWAIWGVVLINGVFSFWQEFQAERTLAALTRALPSQVQVWRDGQLVFLPAEQLVAGDRLRLEEGDRVPADCRLSEAHGLYLDLSVLTGESLPVARRSEALEGSQLQVKVTTGERINLVMAGSTVASGRGEAFVYATGPETEFGQVARLAAGTVRAASTLEVQVSRIVHTICTIAVTMGLVAFGLSVLLVGMNPLESLVFATGIIVANVPEGLLPTVTLALAMAVQRMARRKALVRRLSAVEALGSVSVICCDKTGTLTGNRMAVESTWLPEAGEGLERLLLRCAALCSNARLEPATAGGGHAAEPWRGVGDPTETAMLLAAAAAGLAPGEQSGRHPRRREIPFDSHRRRMTVLVDWSDRADDLPIASGGSLLITKGAPLDVLDQCTTWLSPGADQPLDAALRQRVVEANDGLAARGYRVIAVALRRGDGGCSTAPSEELEREQTFLGLLGLYDPPRPEVPDAIRQSRDAGIKVTMVTGDYGLTAQAIAQQIGLLDPPEPGAGSTARQRASADPVRVIEGPTLAQISDVHLRQLLKFRRRLVFARMAPEQKLRLVQAYRALGEVVAVTGDGVNDAPALRAADVGLAMGISGTDVAREAADIVLLDDNFATIVQAVRYGRSVVTNIGRFITYVLASNVPEVVPFLAMVIAGIPAALTVLQILAVDLGTDLLPALGLGADPPEPGVMRLPPRPKGLPLLNRAVMVRAYLVLGVVEGLVAMAGYLLTWRANGVGWSQLRALAPQLLHHTADAGVVAIQQQATTVTFCLIVAGQMGTLLACRSERRPAWDMLRLPNQLLWLGLISEPLLASALVLLAPLAAVFGMAPFPLAWLGPMVLAPVLVILADALDKRWRTAR</sequence>
<dbReference type="SFLD" id="SFLDG00002">
    <property type="entry name" value="C1.7:_P-type_atpase_like"/>
    <property type="match status" value="1"/>
</dbReference>
<dbReference type="Gene3D" id="3.40.50.1000">
    <property type="entry name" value="HAD superfamily/HAD-like"/>
    <property type="match status" value="1"/>
</dbReference>
<dbReference type="SFLD" id="SFLDF00027">
    <property type="entry name" value="p-type_atpase"/>
    <property type="match status" value="1"/>
</dbReference>
<evidence type="ECO:0000256" key="2">
    <source>
        <dbReference type="ARBA" id="ARBA00005675"/>
    </source>
</evidence>
<dbReference type="InterPro" id="IPR050510">
    <property type="entry name" value="Cation_transp_ATPase_P-type"/>
</dbReference>
<dbReference type="STRING" id="292564.Cyagr_3418"/>
<keyword evidence="7" id="KW-1278">Translocase</keyword>
<dbReference type="InterPro" id="IPR023214">
    <property type="entry name" value="HAD_sf"/>
</dbReference>
<keyword evidence="5" id="KW-0547">Nucleotide-binding</keyword>
<evidence type="ECO:0000256" key="5">
    <source>
        <dbReference type="ARBA" id="ARBA00022741"/>
    </source>
</evidence>
<proteinExistence type="inferred from homology"/>
<gene>
    <name evidence="12" type="ordered locus">Cyagr_3418</name>
</gene>
<evidence type="ECO:0000256" key="3">
    <source>
        <dbReference type="ARBA" id="ARBA00022475"/>
    </source>
</evidence>
<dbReference type="SUPFAM" id="SSF81660">
    <property type="entry name" value="Metal cation-transporting ATPase, ATP-binding domain N"/>
    <property type="match status" value="1"/>
</dbReference>
<dbReference type="Proteomes" id="UP000010388">
    <property type="component" value="Chromosome"/>
</dbReference>
<dbReference type="Gene3D" id="2.70.150.10">
    <property type="entry name" value="Calcium-transporting ATPase, cytoplasmic transduction domain A"/>
    <property type="match status" value="1"/>
</dbReference>
<dbReference type="eggNOG" id="COG0474">
    <property type="taxonomic scope" value="Bacteria"/>
</dbReference>